<evidence type="ECO:0000313" key="2">
    <source>
        <dbReference type="Proteomes" id="UP000570361"/>
    </source>
</evidence>
<protein>
    <submittedName>
        <fullName evidence="1">Uncharacterized protein</fullName>
    </submittedName>
</protein>
<sequence>MKLYHEFDKQKKGPLYTKRTAQKSRPFFRIMQGIL</sequence>
<reference evidence="1 2" key="1">
    <citation type="submission" date="2020-08" db="EMBL/GenBank/DDBJ databases">
        <title>Genomic Encyclopedia of Type Strains, Phase III (KMG-III): the genomes of soil and plant-associated and newly described type strains.</title>
        <authorList>
            <person name="Whitman W."/>
        </authorList>
    </citation>
    <scope>NUCLEOTIDE SEQUENCE [LARGE SCALE GENOMIC DNA]</scope>
    <source>
        <strain evidence="1 2">CECT 5862</strain>
    </source>
</reference>
<organism evidence="1 2">
    <name type="scientific">Paenibacillus phyllosphaerae</name>
    <dbReference type="NCBI Taxonomy" id="274593"/>
    <lineage>
        <taxon>Bacteria</taxon>
        <taxon>Bacillati</taxon>
        <taxon>Bacillota</taxon>
        <taxon>Bacilli</taxon>
        <taxon>Bacillales</taxon>
        <taxon>Paenibacillaceae</taxon>
        <taxon>Paenibacillus</taxon>
    </lineage>
</organism>
<comment type="caution">
    <text evidence="1">The sequence shown here is derived from an EMBL/GenBank/DDBJ whole genome shotgun (WGS) entry which is preliminary data.</text>
</comment>
<dbReference type="AlphaFoldDB" id="A0A7W5AST4"/>
<keyword evidence="2" id="KW-1185">Reference proteome</keyword>
<evidence type="ECO:0000313" key="1">
    <source>
        <dbReference type="EMBL" id="MBB3107992.1"/>
    </source>
</evidence>
<gene>
    <name evidence="1" type="ORF">FHS18_000020</name>
</gene>
<dbReference type="EMBL" id="JACHXK010000001">
    <property type="protein sequence ID" value="MBB3107992.1"/>
    <property type="molecule type" value="Genomic_DNA"/>
</dbReference>
<name>A0A7W5AST4_9BACL</name>
<proteinExistence type="predicted"/>
<dbReference type="Proteomes" id="UP000570361">
    <property type="component" value="Unassembled WGS sequence"/>
</dbReference>
<accession>A0A7W5AST4</accession>